<sequence>MQIESNRPHPLPSPPAKSSHIHSPRSRIRKAKTSKTADGAHPPPQLRLSRTASRTVSPRIAAPPLSIVPGRWPSSPTPDTLVKREEDPQRRPSQRPAPTLQSGERRCARICLSDTGYALDEGGAATRGSRGSGVRPTAPHLPPPCTSRPVL</sequence>
<organism evidence="2 3">
    <name type="scientific">Sorghum bicolor</name>
    <name type="common">Sorghum</name>
    <name type="synonym">Sorghum vulgare</name>
    <dbReference type="NCBI Taxonomy" id="4558"/>
    <lineage>
        <taxon>Eukaryota</taxon>
        <taxon>Viridiplantae</taxon>
        <taxon>Streptophyta</taxon>
        <taxon>Embryophyta</taxon>
        <taxon>Tracheophyta</taxon>
        <taxon>Spermatophyta</taxon>
        <taxon>Magnoliopsida</taxon>
        <taxon>Liliopsida</taxon>
        <taxon>Poales</taxon>
        <taxon>Poaceae</taxon>
        <taxon>PACMAD clade</taxon>
        <taxon>Panicoideae</taxon>
        <taxon>Andropogonodae</taxon>
        <taxon>Andropogoneae</taxon>
        <taxon>Sorghinae</taxon>
        <taxon>Sorghum</taxon>
    </lineage>
</organism>
<feature type="compositionally biased region" description="Basic and acidic residues" evidence="1">
    <location>
        <begin position="81"/>
        <end position="90"/>
    </location>
</feature>
<reference evidence="2" key="2">
    <citation type="submission" date="2020-10" db="EMBL/GenBank/DDBJ databases">
        <authorList>
            <person name="Cooper E.A."/>
            <person name="Brenton Z.W."/>
            <person name="Flinn B.S."/>
            <person name="Jenkins J."/>
            <person name="Shu S."/>
            <person name="Flowers D."/>
            <person name="Luo F."/>
            <person name="Wang Y."/>
            <person name="Xia P."/>
            <person name="Barry K."/>
            <person name="Daum C."/>
            <person name="Lipzen A."/>
            <person name="Yoshinaga Y."/>
            <person name="Schmutz J."/>
            <person name="Saski C."/>
            <person name="Vermerris W."/>
            <person name="Kresovich S."/>
        </authorList>
    </citation>
    <scope>NUCLEOTIDE SEQUENCE</scope>
</reference>
<evidence type="ECO:0000256" key="1">
    <source>
        <dbReference type="SAM" id="MobiDB-lite"/>
    </source>
</evidence>
<proteinExistence type="predicted"/>
<evidence type="ECO:0000313" key="2">
    <source>
        <dbReference type="EMBL" id="KAG0536352.1"/>
    </source>
</evidence>
<protein>
    <submittedName>
        <fullName evidence="2">Uncharacterized protein</fullName>
    </submittedName>
</protein>
<name>A0A921UL94_SORBI</name>
<feature type="compositionally biased region" description="Basic residues" evidence="1">
    <location>
        <begin position="19"/>
        <end position="33"/>
    </location>
</feature>
<dbReference type="AlphaFoldDB" id="A0A921UL94"/>
<comment type="caution">
    <text evidence="2">The sequence shown here is derived from an EMBL/GenBank/DDBJ whole genome shotgun (WGS) entry which is preliminary data.</text>
</comment>
<dbReference type="Proteomes" id="UP000807115">
    <property type="component" value="Chromosome 3"/>
</dbReference>
<reference evidence="2" key="1">
    <citation type="journal article" date="2019" name="BMC Genomics">
        <title>A new reference genome for Sorghum bicolor reveals high levels of sequence similarity between sweet and grain genotypes: implications for the genetics of sugar metabolism.</title>
        <authorList>
            <person name="Cooper E.A."/>
            <person name="Brenton Z.W."/>
            <person name="Flinn B.S."/>
            <person name="Jenkins J."/>
            <person name="Shu S."/>
            <person name="Flowers D."/>
            <person name="Luo F."/>
            <person name="Wang Y."/>
            <person name="Xia P."/>
            <person name="Barry K."/>
            <person name="Daum C."/>
            <person name="Lipzen A."/>
            <person name="Yoshinaga Y."/>
            <person name="Schmutz J."/>
            <person name="Saski C."/>
            <person name="Vermerris W."/>
            <person name="Kresovich S."/>
        </authorList>
    </citation>
    <scope>NUCLEOTIDE SEQUENCE</scope>
</reference>
<feature type="compositionally biased region" description="Pro residues" evidence="1">
    <location>
        <begin position="139"/>
        <end position="151"/>
    </location>
</feature>
<gene>
    <name evidence="2" type="ORF">BDA96_03G056200</name>
</gene>
<evidence type="ECO:0000313" key="3">
    <source>
        <dbReference type="Proteomes" id="UP000807115"/>
    </source>
</evidence>
<feature type="compositionally biased region" description="Low complexity" evidence="1">
    <location>
        <begin position="122"/>
        <end position="133"/>
    </location>
</feature>
<accession>A0A921UL94</accession>
<dbReference type="EMBL" id="CM027682">
    <property type="protein sequence ID" value="KAG0536352.1"/>
    <property type="molecule type" value="Genomic_DNA"/>
</dbReference>
<feature type="region of interest" description="Disordered" evidence="1">
    <location>
        <begin position="119"/>
        <end position="151"/>
    </location>
</feature>
<feature type="region of interest" description="Disordered" evidence="1">
    <location>
        <begin position="1"/>
        <end position="106"/>
    </location>
</feature>